<evidence type="ECO:0000256" key="1">
    <source>
        <dbReference type="ARBA" id="ARBA00004651"/>
    </source>
</evidence>
<dbReference type="AlphaFoldDB" id="A0A8J6NHU8"/>
<comment type="subcellular location">
    <subcellularLocation>
        <location evidence="1">Cell membrane</location>
        <topology evidence="1">Multi-pass membrane protein</topology>
    </subcellularLocation>
</comment>
<name>A0A8J6NHU8_9CHLR</name>
<evidence type="ECO:0000256" key="8">
    <source>
        <dbReference type="SAM" id="MobiDB-lite"/>
    </source>
</evidence>
<dbReference type="Pfam" id="PF01594">
    <property type="entry name" value="AI-2E_transport"/>
    <property type="match status" value="1"/>
</dbReference>
<feature type="region of interest" description="Disordered" evidence="8">
    <location>
        <begin position="394"/>
        <end position="416"/>
    </location>
</feature>
<evidence type="ECO:0000256" key="6">
    <source>
        <dbReference type="ARBA" id="ARBA00022989"/>
    </source>
</evidence>
<evidence type="ECO:0000313" key="10">
    <source>
        <dbReference type="EMBL" id="MBC8334297.1"/>
    </source>
</evidence>
<organism evidence="10 11">
    <name type="scientific">Candidatus Desulfolinea nitratireducens</name>
    <dbReference type="NCBI Taxonomy" id="2841698"/>
    <lineage>
        <taxon>Bacteria</taxon>
        <taxon>Bacillati</taxon>
        <taxon>Chloroflexota</taxon>
        <taxon>Anaerolineae</taxon>
        <taxon>Anaerolineales</taxon>
        <taxon>Anaerolineales incertae sedis</taxon>
        <taxon>Candidatus Desulfolinea</taxon>
    </lineage>
</organism>
<gene>
    <name evidence="10" type="ORF">H8E29_03445</name>
</gene>
<sequence>MTQSNPSASPSWNSMTKLIVTLMTITIITALLIRFQTLIVPLAIAFILAYLFQPVAALIDRITHLSWRMSVGVTYLLLILIIASLLTLGGWGIGSQIQSLIDLLQNSLDELPTTVNNTVKWVTESSPFPLDLSRLNLETVSQELLGYVQPVLGSTGQVLGSLATGAAGFFGLSAFVMLVSYFILSESGGLRKNLVKVEIPGYVDDMNKLGQELGRIWNAFLRGQIIIFTLAFLFYLFVLSVLGVRYAIGLALLAGLSKFLPYIGPALVWIALALVSYIQTFKLFGMEPWAYTLTVILIALIFDQLLDGLITPRIMADALSVHPAAVLVSALVFADLIGILGIIIAAPMLATFILFGRYVARKMLDRDPWSEKEKRVEPASSLKVLESVRSFFGRLPRKKNGNQPKAESADPSPPED</sequence>
<dbReference type="GO" id="GO:0055085">
    <property type="term" value="P:transmembrane transport"/>
    <property type="evidence" value="ECO:0007669"/>
    <property type="project" value="TreeGrafter"/>
</dbReference>
<keyword evidence="3" id="KW-0813">Transport</keyword>
<feature type="transmembrane region" description="Helical" evidence="9">
    <location>
        <begin position="39"/>
        <end position="59"/>
    </location>
</feature>
<reference evidence="10 11" key="1">
    <citation type="submission" date="2020-08" db="EMBL/GenBank/DDBJ databases">
        <title>Bridging the membrane lipid divide: bacteria of the FCB group superphylum have the potential to synthesize archaeal ether lipids.</title>
        <authorList>
            <person name="Villanueva L."/>
            <person name="Von Meijenfeldt F.A.B."/>
            <person name="Westbye A.B."/>
            <person name="Yadav S."/>
            <person name="Hopmans E.C."/>
            <person name="Dutilh B.E."/>
            <person name="Sinninghe Damste J.S."/>
        </authorList>
    </citation>
    <scope>NUCLEOTIDE SEQUENCE [LARGE SCALE GENOMIC DNA]</scope>
    <source>
        <strain evidence="10">NIOZ-UU36</strain>
    </source>
</reference>
<evidence type="ECO:0000256" key="5">
    <source>
        <dbReference type="ARBA" id="ARBA00022692"/>
    </source>
</evidence>
<feature type="transmembrane region" description="Helical" evidence="9">
    <location>
        <begin position="162"/>
        <end position="184"/>
    </location>
</feature>
<dbReference type="PANTHER" id="PTHR21716">
    <property type="entry name" value="TRANSMEMBRANE PROTEIN"/>
    <property type="match status" value="1"/>
</dbReference>
<feature type="transmembrane region" description="Helical" evidence="9">
    <location>
        <begin position="12"/>
        <end position="33"/>
    </location>
</feature>
<keyword evidence="5 9" id="KW-0812">Transmembrane</keyword>
<evidence type="ECO:0000256" key="3">
    <source>
        <dbReference type="ARBA" id="ARBA00022448"/>
    </source>
</evidence>
<dbReference type="PANTHER" id="PTHR21716:SF53">
    <property type="entry name" value="PERMEASE PERM-RELATED"/>
    <property type="match status" value="1"/>
</dbReference>
<feature type="transmembrane region" description="Helical" evidence="9">
    <location>
        <begin position="289"/>
        <end position="306"/>
    </location>
</feature>
<dbReference type="GO" id="GO:0005886">
    <property type="term" value="C:plasma membrane"/>
    <property type="evidence" value="ECO:0007669"/>
    <property type="project" value="UniProtKB-SubCell"/>
</dbReference>
<feature type="transmembrane region" description="Helical" evidence="9">
    <location>
        <begin position="326"/>
        <end position="356"/>
    </location>
</feature>
<feature type="transmembrane region" description="Helical" evidence="9">
    <location>
        <begin position="71"/>
        <end position="93"/>
    </location>
</feature>
<dbReference type="EMBL" id="JACNJN010000058">
    <property type="protein sequence ID" value="MBC8334297.1"/>
    <property type="molecule type" value="Genomic_DNA"/>
</dbReference>
<dbReference type="Proteomes" id="UP000614469">
    <property type="component" value="Unassembled WGS sequence"/>
</dbReference>
<keyword evidence="6 9" id="KW-1133">Transmembrane helix</keyword>
<keyword evidence="4" id="KW-1003">Cell membrane</keyword>
<evidence type="ECO:0000256" key="2">
    <source>
        <dbReference type="ARBA" id="ARBA00009773"/>
    </source>
</evidence>
<proteinExistence type="inferred from homology"/>
<keyword evidence="7 9" id="KW-0472">Membrane</keyword>
<evidence type="ECO:0000256" key="9">
    <source>
        <dbReference type="SAM" id="Phobius"/>
    </source>
</evidence>
<evidence type="ECO:0000256" key="4">
    <source>
        <dbReference type="ARBA" id="ARBA00022475"/>
    </source>
</evidence>
<feature type="transmembrane region" description="Helical" evidence="9">
    <location>
        <begin position="259"/>
        <end position="277"/>
    </location>
</feature>
<feature type="transmembrane region" description="Helical" evidence="9">
    <location>
        <begin position="225"/>
        <end position="247"/>
    </location>
</feature>
<accession>A0A8J6NHU8</accession>
<comment type="caution">
    <text evidence="10">The sequence shown here is derived from an EMBL/GenBank/DDBJ whole genome shotgun (WGS) entry which is preliminary data.</text>
</comment>
<protein>
    <submittedName>
        <fullName evidence="10">AI-2E family transporter</fullName>
    </submittedName>
</protein>
<dbReference type="InterPro" id="IPR002549">
    <property type="entry name" value="AI-2E-like"/>
</dbReference>
<evidence type="ECO:0000256" key="7">
    <source>
        <dbReference type="ARBA" id="ARBA00023136"/>
    </source>
</evidence>
<evidence type="ECO:0000313" key="11">
    <source>
        <dbReference type="Proteomes" id="UP000614469"/>
    </source>
</evidence>
<comment type="similarity">
    <text evidence="2">Belongs to the autoinducer-2 exporter (AI-2E) (TC 2.A.86) family.</text>
</comment>